<organism evidence="1 2">
    <name type="scientific">Somion occarium</name>
    <dbReference type="NCBI Taxonomy" id="3059160"/>
    <lineage>
        <taxon>Eukaryota</taxon>
        <taxon>Fungi</taxon>
        <taxon>Dikarya</taxon>
        <taxon>Basidiomycota</taxon>
        <taxon>Agaricomycotina</taxon>
        <taxon>Agaricomycetes</taxon>
        <taxon>Polyporales</taxon>
        <taxon>Cerrenaceae</taxon>
        <taxon>Somion</taxon>
    </lineage>
</organism>
<name>A0ABP1DSN7_9APHY</name>
<proteinExistence type="predicted"/>
<dbReference type="Proteomes" id="UP001497453">
    <property type="component" value="Chromosome 6"/>
</dbReference>
<accession>A0ABP1DSN7</accession>
<evidence type="ECO:0000313" key="1">
    <source>
        <dbReference type="EMBL" id="CAL1710816.1"/>
    </source>
</evidence>
<gene>
    <name evidence="1" type="ORF">GFSPODELE1_LOCUS8017</name>
</gene>
<reference evidence="2" key="1">
    <citation type="submission" date="2024-04" db="EMBL/GenBank/DDBJ databases">
        <authorList>
            <person name="Shaw F."/>
            <person name="Minotto A."/>
        </authorList>
    </citation>
    <scope>NUCLEOTIDE SEQUENCE [LARGE SCALE GENOMIC DNA]</scope>
</reference>
<dbReference type="EMBL" id="OZ037949">
    <property type="protein sequence ID" value="CAL1710816.1"/>
    <property type="molecule type" value="Genomic_DNA"/>
</dbReference>
<evidence type="ECO:0000313" key="2">
    <source>
        <dbReference type="Proteomes" id="UP001497453"/>
    </source>
</evidence>
<keyword evidence="2" id="KW-1185">Reference proteome</keyword>
<protein>
    <submittedName>
        <fullName evidence="1">Uncharacterized protein</fullName>
    </submittedName>
</protein>
<sequence>MPTVVETASNHSCLYALVNVTFDLPSVHGTFVSGGCHRCAAFTRMTLSVVDSTVHLIGIIFGTILMDTDSSQVRTRFNEARRTEKGSNPNVGSPCNVMFYQSVPPAGSSRCLT</sequence>